<comment type="caution">
    <text evidence="1">The sequence shown here is derived from an EMBL/GenBank/DDBJ whole genome shotgun (WGS) entry which is preliminary data.</text>
</comment>
<sequence>MTEIWQRYSKPMQLAFVDFEAAFDYPHRDRLLNALRADGVPGKFVRLLYHMIQRTTFAARIPGGCTRPFEVVTGVRQGGVGVRFLLDFAIDDIVRRTVDQCPAKHNQSAP</sequence>
<dbReference type="EMBL" id="JAVFWL010000003">
    <property type="protein sequence ID" value="KAK6740550.1"/>
    <property type="molecule type" value="Genomic_DNA"/>
</dbReference>
<evidence type="ECO:0008006" key="3">
    <source>
        <dbReference type="Google" id="ProtNLM"/>
    </source>
</evidence>
<proteinExistence type="predicted"/>
<evidence type="ECO:0000313" key="2">
    <source>
        <dbReference type="Proteomes" id="UP001303046"/>
    </source>
</evidence>
<reference evidence="1 2" key="1">
    <citation type="submission" date="2023-08" db="EMBL/GenBank/DDBJ databases">
        <title>A Necator americanus chromosomal reference genome.</title>
        <authorList>
            <person name="Ilik V."/>
            <person name="Petrzelkova K.J."/>
            <person name="Pardy F."/>
            <person name="Fuh T."/>
            <person name="Niatou-Singa F.S."/>
            <person name="Gouil Q."/>
            <person name="Baker L."/>
            <person name="Ritchie M.E."/>
            <person name="Jex A.R."/>
            <person name="Gazzola D."/>
            <person name="Li H."/>
            <person name="Toshio Fujiwara R."/>
            <person name="Zhan B."/>
            <person name="Aroian R.V."/>
            <person name="Pafco B."/>
            <person name="Schwarz E.M."/>
        </authorList>
    </citation>
    <scope>NUCLEOTIDE SEQUENCE [LARGE SCALE GENOMIC DNA]</scope>
    <source>
        <strain evidence="1 2">Aroian</strain>
        <tissue evidence="1">Whole animal</tissue>
    </source>
</reference>
<protein>
    <recommendedName>
        <fullName evidence="3">Reverse transcriptase domain-containing protein</fullName>
    </recommendedName>
</protein>
<keyword evidence="2" id="KW-1185">Reference proteome</keyword>
<evidence type="ECO:0000313" key="1">
    <source>
        <dbReference type="EMBL" id="KAK6740550.1"/>
    </source>
</evidence>
<gene>
    <name evidence="1" type="primary">Necator_chrIII.g9560</name>
    <name evidence="1" type="ORF">RB195_008795</name>
</gene>
<dbReference type="Proteomes" id="UP001303046">
    <property type="component" value="Unassembled WGS sequence"/>
</dbReference>
<organism evidence="1 2">
    <name type="scientific">Necator americanus</name>
    <name type="common">Human hookworm</name>
    <dbReference type="NCBI Taxonomy" id="51031"/>
    <lineage>
        <taxon>Eukaryota</taxon>
        <taxon>Metazoa</taxon>
        <taxon>Ecdysozoa</taxon>
        <taxon>Nematoda</taxon>
        <taxon>Chromadorea</taxon>
        <taxon>Rhabditida</taxon>
        <taxon>Rhabditina</taxon>
        <taxon>Rhabditomorpha</taxon>
        <taxon>Strongyloidea</taxon>
        <taxon>Ancylostomatidae</taxon>
        <taxon>Bunostominae</taxon>
        <taxon>Necator</taxon>
    </lineage>
</organism>
<accession>A0ABR1CSW5</accession>
<name>A0ABR1CSW5_NECAM</name>